<protein>
    <submittedName>
        <fullName evidence="2">Uncharacterized protein</fullName>
    </submittedName>
</protein>
<feature type="region of interest" description="Disordered" evidence="1">
    <location>
        <begin position="194"/>
        <end position="213"/>
    </location>
</feature>
<dbReference type="Proteomes" id="UP001576774">
    <property type="component" value="Unassembled WGS sequence"/>
</dbReference>
<organism evidence="2 3">
    <name type="scientific">Floridaenema aerugineum BLCC-F46</name>
    <dbReference type="NCBI Taxonomy" id="3153654"/>
    <lineage>
        <taxon>Bacteria</taxon>
        <taxon>Bacillati</taxon>
        <taxon>Cyanobacteriota</taxon>
        <taxon>Cyanophyceae</taxon>
        <taxon>Oscillatoriophycideae</taxon>
        <taxon>Aerosakkonematales</taxon>
        <taxon>Aerosakkonemataceae</taxon>
        <taxon>Floridanema</taxon>
        <taxon>Floridanema aerugineum</taxon>
    </lineage>
</organism>
<keyword evidence="3" id="KW-1185">Reference proteome</keyword>
<gene>
    <name evidence="2" type="ORF">ACE1CC_00130</name>
</gene>
<proteinExistence type="predicted"/>
<name>A0ABV4WYI3_9CYAN</name>
<dbReference type="RefSeq" id="WP_413268445.1">
    <property type="nucleotide sequence ID" value="NZ_JBHFNQ010000003.1"/>
</dbReference>
<dbReference type="EMBL" id="JBHFNQ010000003">
    <property type="protein sequence ID" value="MFB2875277.1"/>
    <property type="molecule type" value="Genomic_DNA"/>
</dbReference>
<sequence length="213" mass="24487">MTDYTTPVQVDQKLYYQAVGLVRGQYLPGKDSFSQGIFVTEDGFMAPANLLGAATSLLEKHEELLQGFHIWIVYPRTKLQPPHLHFALRAIRQPPMGKDLEIVHNNVDQFTVRGIVTYIDSKADKFVVRVYRNVKSSDAPEQTKDDQPFLLTLVGTMPKEAYGQFWELQVYRQADRLILKEAKFIAQVFKSKIETTKKRQSKKGNKQRKKPES</sequence>
<evidence type="ECO:0000256" key="1">
    <source>
        <dbReference type="SAM" id="MobiDB-lite"/>
    </source>
</evidence>
<evidence type="ECO:0000313" key="2">
    <source>
        <dbReference type="EMBL" id="MFB2875277.1"/>
    </source>
</evidence>
<evidence type="ECO:0000313" key="3">
    <source>
        <dbReference type="Proteomes" id="UP001576774"/>
    </source>
</evidence>
<reference evidence="2 3" key="1">
    <citation type="submission" date="2024-09" db="EMBL/GenBank/DDBJ databases">
        <title>Floridaenema gen nov. (Aerosakkonemataceae, Aerosakkonematales ord. nov., Cyanobacteria) from benthic tropical and subtropical fresh waters, with the description of four new species.</title>
        <authorList>
            <person name="Moretto J.A."/>
            <person name="Berthold D.E."/>
            <person name="Lefler F.W."/>
            <person name="Huang I.-S."/>
            <person name="Laughinghouse H. IV."/>
        </authorList>
    </citation>
    <scope>NUCLEOTIDE SEQUENCE [LARGE SCALE GENOMIC DNA]</scope>
    <source>
        <strain evidence="2 3">BLCC-F46</strain>
    </source>
</reference>
<accession>A0ABV4WYI3</accession>
<feature type="compositionally biased region" description="Basic residues" evidence="1">
    <location>
        <begin position="198"/>
        <end position="213"/>
    </location>
</feature>
<comment type="caution">
    <text evidence="2">The sequence shown here is derived from an EMBL/GenBank/DDBJ whole genome shotgun (WGS) entry which is preliminary data.</text>
</comment>